<evidence type="ECO:0000313" key="2">
    <source>
        <dbReference type="Proteomes" id="UP001521074"/>
    </source>
</evidence>
<dbReference type="RefSeq" id="WP_232878408.1">
    <property type="nucleotide sequence ID" value="NZ_JAJSOJ010000041.1"/>
</dbReference>
<reference evidence="1 2" key="1">
    <citation type="submission" date="2021-12" db="EMBL/GenBank/DDBJ databases">
        <title>Genome sequence of Acetobacter sicerae DmPark20a_162.</title>
        <authorList>
            <person name="Chaston J.M."/>
        </authorList>
    </citation>
    <scope>NUCLEOTIDE SEQUENCE [LARGE SCALE GENOMIC DNA]</scope>
    <source>
        <strain evidence="1 2">DmPark20a_162</strain>
    </source>
</reference>
<protein>
    <submittedName>
        <fullName evidence="1">Phage tail protein</fullName>
    </submittedName>
</protein>
<dbReference type="EMBL" id="JAJSOJ010000041">
    <property type="protein sequence ID" value="MCE0744605.1"/>
    <property type="molecule type" value="Genomic_DNA"/>
</dbReference>
<organism evidence="1 2">
    <name type="scientific">Acetobacter sicerae</name>
    <dbReference type="NCBI Taxonomy" id="85325"/>
    <lineage>
        <taxon>Bacteria</taxon>
        <taxon>Pseudomonadati</taxon>
        <taxon>Pseudomonadota</taxon>
        <taxon>Alphaproteobacteria</taxon>
        <taxon>Acetobacterales</taxon>
        <taxon>Acetobacteraceae</taxon>
        <taxon>Acetobacter</taxon>
    </lineage>
</organism>
<gene>
    <name evidence="1" type="ORF">LWC05_12000</name>
</gene>
<dbReference type="Proteomes" id="UP001521074">
    <property type="component" value="Unassembled WGS sequence"/>
</dbReference>
<keyword evidence="2" id="KW-1185">Reference proteome</keyword>
<sequence>MSGSISFDQIPATWNVPGAFAEVTTVNSGTTLAGMPLRALIVGVLGSGTGRAGVVYPNISKSSALTLAGAGSLAARAVSAFITDAPFTQLDLVLVSPLAGSVAQIWTVTPSVSGSGDQVAATSDDTAAAASGATPVVVSGASASGQIALIVGGVRVVATVSSGMTAAALGAALAAAFTSDIVSRTGVTCTLNATSGALTLTALEKGGWTADIDVRQSVLAADTVPGVALAVGVTTPGAGWPDMTPALSAVAHTWYTDIVSCLYDATNLATFSTELTRRFNAMVKLDALGYVGFRGTYGQTLALAETLNNPHLTVLPANAPRWEPAVAAASYAAVASAALNTDPARQLRSLSLTALAGLGPDDADRFDMDMRNVLLGDGMSTFLVGSDGTVTIERAVSTETADANGNATTAWADVMAHATISRIRYEWNYYIETTYPRAKLADDGDALATIAGAGVVTPTVLKNSWAGQSALYENAGWLENTATLAKSAIFQIDATDKNRVNCALPVDRIGALIVVATSIQMQV</sequence>
<proteinExistence type="predicted"/>
<comment type="caution">
    <text evidence="1">The sequence shown here is derived from an EMBL/GenBank/DDBJ whole genome shotgun (WGS) entry which is preliminary data.</text>
</comment>
<accession>A0ABS8VZJ2</accession>
<evidence type="ECO:0000313" key="1">
    <source>
        <dbReference type="EMBL" id="MCE0744605.1"/>
    </source>
</evidence>
<name>A0ABS8VZJ2_9PROT</name>